<proteinExistence type="predicted"/>
<feature type="region of interest" description="Disordered" evidence="1">
    <location>
        <begin position="725"/>
        <end position="750"/>
    </location>
</feature>
<feature type="compositionally biased region" description="Basic and acidic residues" evidence="1">
    <location>
        <begin position="646"/>
        <end position="658"/>
    </location>
</feature>
<feature type="compositionally biased region" description="Polar residues" evidence="1">
    <location>
        <begin position="796"/>
        <end position="808"/>
    </location>
</feature>
<feature type="region of interest" description="Disordered" evidence="1">
    <location>
        <begin position="764"/>
        <end position="819"/>
    </location>
</feature>
<feature type="signal peptide" evidence="3">
    <location>
        <begin position="1"/>
        <end position="22"/>
    </location>
</feature>
<keyword evidence="2" id="KW-1133">Transmembrane helix</keyword>
<accession>A0A7M7MX99</accession>
<dbReference type="OMA" id="IFAEYQE"/>
<evidence type="ECO:0000256" key="1">
    <source>
        <dbReference type="SAM" id="MobiDB-lite"/>
    </source>
</evidence>
<reference evidence="5" key="1">
    <citation type="submission" date="2015-02" db="EMBL/GenBank/DDBJ databases">
        <title>Genome sequencing for Strongylocentrotus purpuratus.</title>
        <authorList>
            <person name="Murali S."/>
            <person name="Liu Y."/>
            <person name="Vee V."/>
            <person name="English A."/>
            <person name="Wang M."/>
            <person name="Skinner E."/>
            <person name="Han Y."/>
            <person name="Muzny D.M."/>
            <person name="Worley K.C."/>
            <person name="Gibbs R.A."/>
        </authorList>
    </citation>
    <scope>NUCLEOTIDE SEQUENCE</scope>
</reference>
<feature type="compositionally biased region" description="Low complexity" evidence="1">
    <location>
        <begin position="186"/>
        <end position="198"/>
    </location>
</feature>
<dbReference type="Proteomes" id="UP000007110">
    <property type="component" value="Unassembled WGS sequence"/>
</dbReference>
<feature type="region of interest" description="Disordered" evidence="1">
    <location>
        <begin position="179"/>
        <end position="217"/>
    </location>
</feature>
<evidence type="ECO:0000256" key="3">
    <source>
        <dbReference type="SAM" id="SignalP"/>
    </source>
</evidence>
<dbReference type="InParanoid" id="A0A7M7MX99"/>
<feature type="compositionally biased region" description="Basic and acidic residues" evidence="1">
    <location>
        <begin position="261"/>
        <end position="271"/>
    </location>
</feature>
<dbReference type="GeneID" id="100892916"/>
<protein>
    <submittedName>
        <fullName evidence="4">Uncharacterized protein</fullName>
    </submittedName>
</protein>
<dbReference type="KEGG" id="spu:100892916"/>
<dbReference type="OrthoDB" id="10375853at2759"/>
<feature type="compositionally biased region" description="Basic and acidic residues" evidence="1">
    <location>
        <begin position="447"/>
        <end position="462"/>
    </location>
</feature>
<keyword evidence="2" id="KW-0812">Transmembrane</keyword>
<feature type="compositionally biased region" description="Basic and acidic residues" evidence="1">
    <location>
        <begin position="428"/>
        <end position="437"/>
    </location>
</feature>
<dbReference type="RefSeq" id="XP_030827928.1">
    <property type="nucleotide sequence ID" value="XM_030972068.1"/>
</dbReference>
<feature type="region of interest" description="Disordered" evidence="1">
    <location>
        <begin position="259"/>
        <end position="332"/>
    </location>
</feature>
<sequence length="819" mass="90352">MEISYYILVLLQLLSTMNYGLGASGGGTPINGVDMEWQEIVSTHLCPLIACEGWCDCSEVESNFIFANTTVDDASPECWNKSFSEDGKLRRYTDCDPVVLDSGYFRWWPPSGGALVQGKDCLPYAMAGALLERVRGGGNGLYWKVCLTDDQCLNVTELCTSPPQGDSCSICNRGTNTATSVPTPRLPGEGTLTTSSSGPPVPSGLPPDSGNTGNFTGPGLIPGELRTFIIGVGVGVGVAVLSFILVCCLVIYIRRKMNRNSHQDQQTDRSDYPPVDSNHYSTIERLPHHGNGRPVFTISPQSSVESGSPKTKKKTKKKSKKPLTSSNDLKLEPVTTGPYAEYYHDRSTSSYAGLQLVQSDSALLSRGNHTSASFNIFAEYQEPIVPKSVNRPMCMFDDKRMSTSSSFNSFKLPGEYIDPVDLSGPKKPTVDDKDKEPAINGGSGEMSPEHVTSKHFKQRSDENTTSSSMWQGKLKGKQKKVEASASCKESSSKQSPSPPDGAKDGALFQELVATLSKKKKPVSKSESTPLEIEGENPYAEVGEAFFSNESPRISRQRSHSQPMVSTLSGYRTYEEIKPTGYHAKNTDDQTDLSVFPDANPYFELEDPNASRNHYFELENLNEETNNKQYFEKPSSLPPDTKKRKKRDEQKSYHDQHEKTATIYKNDKCAISGSVFRHNHFDVCVDNDSTMSHLNGAASKTPTYFQLETPRERSSLGSMAQDYMSSSENEFGNDRNSRAEGTLTFYPGGRKRSSTYSLEEQAYDKLNRSARSSRVSNRRSMINTSTPTAPDGPYSCISPSEEYNQLSRPSTSKTKSMKKK</sequence>
<feature type="region of interest" description="Disordered" evidence="1">
    <location>
        <begin position="417"/>
        <end position="536"/>
    </location>
</feature>
<feature type="compositionally biased region" description="Low complexity" evidence="1">
    <location>
        <begin position="768"/>
        <end position="779"/>
    </location>
</feature>
<evidence type="ECO:0000313" key="4">
    <source>
        <dbReference type="EnsemblMetazoa" id="XP_030827928"/>
    </source>
</evidence>
<feature type="chain" id="PRO_5029559433" evidence="3">
    <location>
        <begin position="23"/>
        <end position="819"/>
    </location>
</feature>
<evidence type="ECO:0000256" key="2">
    <source>
        <dbReference type="SAM" id="Phobius"/>
    </source>
</evidence>
<reference evidence="4" key="2">
    <citation type="submission" date="2021-01" db="UniProtKB">
        <authorList>
            <consortium name="EnsemblMetazoa"/>
        </authorList>
    </citation>
    <scope>IDENTIFICATION</scope>
</reference>
<keyword evidence="3" id="KW-0732">Signal</keyword>
<feature type="compositionally biased region" description="Low complexity" evidence="1">
    <location>
        <begin position="483"/>
        <end position="495"/>
    </location>
</feature>
<feature type="transmembrane region" description="Helical" evidence="2">
    <location>
        <begin position="228"/>
        <end position="253"/>
    </location>
</feature>
<feature type="region of interest" description="Disordered" evidence="1">
    <location>
        <begin position="622"/>
        <end position="658"/>
    </location>
</feature>
<feature type="region of interest" description="Disordered" evidence="1">
    <location>
        <begin position="580"/>
        <end position="600"/>
    </location>
</feature>
<name>A0A7M7MX99_STRPU</name>
<dbReference type="EnsemblMetazoa" id="XM_030972068">
    <property type="protein sequence ID" value="XP_030827928"/>
    <property type="gene ID" value="LOC100892916"/>
</dbReference>
<feature type="compositionally biased region" description="Basic residues" evidence="1">
    <location>
        <begin position="310"/>
        <end position="321"/>
    </location>
</feature>
<evidence type="ECO:0000313" key="5">
    <source>
        <dbReference type="Proteomes" id="UP000007110"/>
    </source>
</evidence>
<organism evidence="4 5">
    <name type="scientific">Strongylocentrotus purpuratus</name>
    <name type="common">Purple sea urchin</name>
    <dbReference type="NCBI Taxonomy" id="7668"/>
    <lineage>
        <taxon>Eukaryota</taxon>
        <taxon>Metazoa</taxon>
        <taxon>Echinodermata</taxon>
        <taxon>Eleutherozoa</taxon>
        <taxon>Echinozoa</taxon>
        <taxon>Echinoidea</taxon>
        <taxon>Euechinoidea</taxon>
        <taxon>Echinacea</taxon>
        <taxon>Camarodonta</taxon>
        <taxon>Echinidea</taxon>
        <taxon>Strongylocentrotidae</taxon>
        <taxon>Strongylocentrotus</taxon>
    </lineage>
</organism>
<keyword evidence="2" id="KW-0472">Membrane</keyword>
<dbReference type="AlphaFoldDB" id="A0A7M7MX99"/>
<keyword evidence="5" id="KW-1185">Reference proteome</keyword>